<dbReference type="OrthoDB" id="9816357at2"/>
<dbReference type="CDD" id="cd01143">
    <property type="entry name" value="YvrC"/>
    <property type="match status" value="1"/>
</dbReference>
<evidence type="ECO:0000256" key="2">
    <source>
        <dbReference type="ARBA" id="ARBA00022729"/>
    </source>
</evidence>
<dbReference type="NCBIfam" id="NF038402">
    <property type="entry name" value="TroA_like"/>
    <property type="match status" value="1"/>
</dbReference>
<dbReference type="GO" id="GO:0071281">
    <property type="term" value="P:cellular response to iron ion"/>
    <property type="evidence" value="ECO:0007669"/>
    <property type="project" value="TreeGrafter"/>
</dbReference>
<dbReference type="InterPro" id="IPR050902">
    <property type="entry name" value="ABC_Transporter_SBP"/>
</dbReference>
<evidence type="ECO:0000313" key="6">
    <source>
        <dbReference type="EMBL" id="RNF40057.1"/>
    </source>
</evidence>
<dbReference type="AlphaFoldDB" id="A0A3M8P8R3"/>
<dbReference type="Proteomes" id="UP000275473">
    <property type="component" value="Unassembled WGS sequence"/>
</dbReference>
<dbReference type="InterPro" id="IPR002491">
    <property type="entry name" value="ABC_transptr_periplasmic_BD"/>
</dbReference>
<comment type="caution">
    <text evidence="6">The sequence shown here is derived from an EMBL/GenBank/DDBJ whole genome shotgun (WGS) entry which is preliminary data.</text>
</comment>
<dbReference type="RefSeq" id="WP_123164565.1">
    <property type="nucleotide sequence ID" value="NZ_RIAX01000003.1"/>
</dbReference>
<feature type="region of interest" description="Disordered" evidence="4">
    <location>
        <begin position="26"/>
        <end position="48"/>
    </location>
</feature>
<gene>
    <name evidence="6" type="ORF">EEX84_05310</name>
</gene>
<keyword evidence="3" id="KW-0175">Coiled coil</keyword>
<reference evidence="6 7" key="1">
    <citation type="journal article" date="2018" name="Int. J. Syst. Evol. Microbiol.">
        <title>Planococcus salinus sp. nov., a moderately halophilic bacterium isolated from a saline-alkali soil.</title>
        <authorList>
            <person name="Gan L."/>
        </authorList>
    </citation>
    <scope>NUCLEOTIDE SEQUENCE [LARGE SCALE GENOMIC DNA]</scope>
    <source>
        <strain evidence="6 7">LCB217</strain>
    </source>
</reference>
<comment type="similarity">
    <text evidence="1">Belongs to the bacterial solute-binding protein 8 family.</text>
</comment>
<evidence type="ECO:0000313" key="7">
    <source>
        <dbReference type="Proteomes" id="UP000275473"/>
    </source>
</evidence>
<keyword evidence="7" id="KW-1185">Reference proteome</keyword>
<name>A0A3M8P8R3_9BACL</name>
<feature type="coiled-coil region" evidence="3">
    <location>
        <begin position="170"/>
        <end position="204"/>
    </location>
</feature>
<keyword evidence="2" id="KW-0732">Signal</keyword>
<dbReference type="Gene3D" id="3.40.50.1980">
    <property type="entry name" value="Nitrogenase molybdenum iron protein domain"/>
    <property type="match status" value="2"/>
</dbReference>
<dbReference type="PROSITE" id="PS50983">
    <property type="entry name" value="FE_B12_PBP"/>
    <property type="match status" value="1"/>
</dbReference>
<dbReference type="EMBL" id="RIAX01000003">
    <property type="protein sequence ID" value="RNF40057.1"/>
    <property type="molecule type" value="Genomic_DNA"/>
</dbReference>
<evidence type="ECO:0000256" key="4">
    <source>
        <dbReference type="SAM" id="MobiDB-lite"/>
    </source>
</evidence>
<protein>
    <submittedName>
        <fullName evidence="6">ABC transporter substrate-binding protein</fullName>
    </submittedName>
</protein>
<sequence length="326" mass="35308">MKKFWQFGLSTGLAAILLAGCGEEAAPVEEQQQTESPAEQPAETEEAEFPVTLTDAVGEEVVIEEEPEAIVSMVPSNTEIAYELGLGEKMVGLSDFDNYPPETEDVEKIGGQEFNVEQIISLQPDLVLAHESGLGVGEAGYQQLRDAGLTVYVVREAGNFDEVYDTMTVIGQATGTVEEAEAIVSEMQQEVADIEERAAEVEEPKTVFIEVSGDPEIFTAGSGTFMDEMLTIINAENAAAEIEGWASVDPEAIVEWNPDVILTTYGFYVPEAVDQVMARSGFGEVTAVQQEAVHNVNSDLIDRTGPRLTEGLREVAKAVYPEVFSE</sequence>
<dbReference type="PROSITE" id="PS51257">
    <property type="entry name" value="PROKAR_LIPOPROTEIN"/>
    <property type="match status" value="1"/>
</dbReference>
<feature type="domain" description="Fe/B12 periplasmic-binding" evidence="5">
    <location>
        <begin position="69"/>
        <end position="323"/>
    </location>
</feature>
<dbReference type="PANTHER" id="PTHR30535:SF34">
    <property type="entry name" value="MOLYBDATE-BINDING PROTEIN MOLA"/>
    <property type="match status" value="1"/>
</dbReference>
<evidence type="ECO:0000259" key="5">
    <source>
        <dbReference type="PROSITE" id="PS50983"/>
    </source>
</evidence>
<dbReference type="InterPro" id="IPR054828">
    <property type="entry name" value="Vit_B12_bind_prot"/>
</dbReference>
<dbReference type="PANTHER" id="PTHR30535">
    <property type="entry name" value="VITAMIN B12-BINDING PROTEIN"/>
    <property type="match status" value="1"/>
</dbReference>
<evidence type="ECO:0000256" key="1">
    <source>
        <dbReference type="ARBA" id="ARBA00008814"/>
    </source>
</evidence>
<proteinExistence type="inferred from homology"/>
<dbReference type="Pfam" id="PF01497">
    <property type="entry name" value="Peripla_BP_2"/>
    <property type="match status" value="1"/>
</dbReference>
<accession>A0A3M8P8R3</accession>
<organism evidence="6 7">
    <name type="scientific">Planococcus salinus</name>
    <dbReference type="NCBI Taxonomy" id="1848460"/>
    <lineage>
        <taxon>Bacteria</taxon>
        <taxon>Bacillati</taxon>
        <taxon>Bacillota</taxon>
        <taxon>Bacilli</taxon>
        <taxon>Bacillales</taxon>
        <taxon>Caryophanaceae</taxon>
        <taxon>Planococcus</taxon>
    </lineage>
</organism>
<evidence type="ECO:0000256" key="3">
    <source>
        <dbReference type="SAM" id="Coils"/>
    </source>
</evidence>
<dbReference type="SUPFAM" id="SSF53807">
    <property type="entry name" value="Helical backbone' metal receptor"/>
    <property type="match status" value="1"/>
</dbReference>